<proteinExistence type="predicted"/>
<protein>
    <submittedName>
        <fullName evidence="1">Uncharacterized protein</fullName>
    </submittedName>
</protein>
<name>A0A231HAG7_9NOCA</name>
<dbReference type="EMBL" id="NGAF01000003">
    <property type="protein sequence ID" value="OXR45841.1"/>
    <property type="molecule type" value="Genomic_DNA"/>
</dbReference>
<gene>
    <name evidence="1" type="ORF">B7C42_02133</name>
</gene>
<dbReference type="Proteomes" id="UP000215506">
    <property type="component" value="Unassembled WGS sequence"/>
</dbReference>
<dbReference type="RefSeq" id="WP_039783455.1">
    <property type="nucleotide sequence ID" value="NZ_JAAXOR010000001.1"/>
</dbReference>
<evidence type="ECO:0000313" key="2">
    <source>
        <dbReference type="Proteomes" id="UP000215506"/>
    </source>
</evidence>
<comment type="caution">
    <text evidence="1">The sequence shown here is derived from an EMBL/GenBank/DDBJ whole genome shotgun (WGS) entry which is preliminary data.</text>
</comment>
<keyword evidence="2" id="KW-1185">Reference proteome</keyword>
<organism evidence="1 2">
    <name type="scientific">Nocardia cerradoensis</name>
    <dbReference type="NCBI Taxonomy" id="85688"/>
    <lineage>
        <taxon>Bacteria</taxon>
        <taxon>Bacillati</taxon>
        <taxon>Actinomycetota</taxon>
        <taxon>Actinomycetes</taxon>
        <taxon>Mycobacteriales</taxon>
        <taxon>Nocardiaceae</taxon>
        <taxon>Nocardia</taxon>
    </lineage>
</organism>
<evidence type="ECO:0000313" key="1">
    <source>
        <dbReference type="EMBL" id="OXR45841.1"/>
    </source>
</evidence>
<dbReference type="AlphaFoldDB" id="A0A231HAG7"/>
<accession>A0A231HAG7</accession>
<sequence length="127" mass="13803">MSARCESEVVALVTGRVARRRVVLDWAAHYVGRDGTVHVVCDGTLAPALVSSIMVGMFVDAEQVEHADFAQTAMLLSPHGCNWTWQHLPFGAVGHAVALARRKNLLAVVPARSQLLRPPSVRIVCPR</sequence>
<reference evidence="1 2" key="1">
    <citation type="submission" date="2017-07" db="EMBL/GenBank/DDBJ databases">
        <title>First draft Genome Sequence of Nocardia cerradoensis isolated from human infection.</title>
        <authorList>
            <person name="Carrasco G."/>
        </authorList>
    </citation>
    <scope>NUCLEOTIDE SEQUENCE [LARGE SCALE GENOMIC DNA]</scope>
    <source>
        <strain evidence="1 2">CNM20130759</strain>
    </source>
</reference>